<organism evidence="2">
    <name type="scientific">Tanacetum cinerariifolium</name>
    <name type="common">Dalmatian daisy</name>
    <name type="synonym">Chrysanthemum cinerariifolium</name>
    <dbReference type="NCBI Taxonomy" id="118510"/>
    <lineage>
        <taxon>Eukaryota</taxon>
        <taxon>Viridiplantae</taxon>
        <taxon>Streptophyta</taxon>
        <taxon>Embryophyta</taxon>
        <taxon>Tracheophyta</taxon>
        <taxon>Spermatophyta</taxon>
        <taxon>Magnoliopsida</taxon>
        <taxon>eudicotyledons</taxon>
        <taxon>Gunneridae</taxon>
        <taxon>Pentapetalae</taxon>
        <taxon>asterids</taxon>
        <taxon>campanulids</taxon>
        <taxon>Asterales</taxon>
        <taxon>Asteraceae</taxon>
        <taxon>Asteroideae</taxon>
        <taxon>Anthemideae</taxon>
        <taxon>Anthemidinae</taxon>
        <taxon>Tanacetum</taxon>
    </lineage>
</organism>
<reference evidence="2" key="1">
    <citation type="journal article" date="2019" name="Sci. Rep.">
        <title>Draft genome of Tanacetum cinerariifolium, the natural source of mosquito coil.</title>
        <authorList>
            <person name="Yamashiro T."/>
            <person name="Shiraishi A."/>
            <person name="Satake H."/>
            <person name="Nakayama K."/>
        </authorList>
    </citation>
    <scope>NUCLEOTIDE SEQUENCE</scope>
</reference>
<feature type="compositionally biased region" description="Polar residues" evidence="1">
    <location>
        <begin position="43"/>
        <end position="59"/>
    </location>
</feature>
<proteinExistence type="predicted"/>
<feature type="region of interest" description="Disordered" evidence="1">
    <location>
        <begin position="37"/>
        <end position="63"/>
    </location>
</feature>
<sequence>MYDGNVIEKSNAIVIHDSEETLMLAEESHSKMLLKQKDPMMSEKNNSVNSPKATPSNRPTKVEVPKVSMVKTSLKKLKHHLASFDVVIKERTTTAAITEGTWGFEHTKSCFRDEIIPFVKALKDLFNSFDQFLVNELSEV</sequence>
<dbReference type="EMBL" id="BKCJ010600353">
    <property type="protein sequence ID" value="GFB31638.1"/>
    <property type="molecule type" value="Genomic_DNA"/>
</dbReference>
<evidence type="ECO:0000313" key="2">
    <source>
        <dbReference type="EMBL" id="GFB31638.1"/>
    </source>
</evidence>
<gene>
    <name evidence="2" type="ORF">Tci_703609</name>
</gene>
<comment type="caution">
    <text evidence="2">The sequence shown here is derived from an EMBL/GenBank/DDBJ whole genome shotgun (WGS) entry which is preliminary data.</text>
</comment>
<dbReference type="AlphaFoldDB" id="A0A699LFA0"/>
<protein>
    <submittedName>
        <fullName evidence="2">Uncharacterized protein</fullName>
    </submittedName>
</protein>
<accession>A0A699LFA0</accession>
<evidence type="ECO:0000256" key="1">
    <source>
        <dbReference type="SAM" id="MobiDB-lite"/>
    </source>
</evidence>
<name>A0A699LFA0_TANCI</name>